<comment type="similarity">
    <text evidence="3">Belongs to the cytochrome P450 family.</text>
</comment>
<dbReference type="FunFam" id="1.10.630.10:FF:000007">
    <property type="entry name" value="Cytochrome P450 76C4"/>
    <property type="match status" value="2"/>
</dbReference>
<keyword evidence="6" id="KW-0560">Oxidoreductase</keyword>
<comment type="pathway">
    <text evidence="1">Alkaloid biosynthesis.</text>
</comment>
<feature type="binding site" description="axial binding residue" evidence="9">
    <location>
        <position position="444"/>
    </location>
    <ligand>
        <name>heme</name>
        <dbReference type="ChEBI" id="CHEBI:30413"/>
    </ligand>
    <ligandPart>
        <name>Fe</name>
        <dbReference type="ChEBI" id="CHEBI:18248"/>
    </ligandPart>
</feature>
<reference evidence="10" key="1">
    <citation type="submission" date="2022-04" db="EMBL/GenBank/DDBJ databases">
        <title>Carnegiea gigantea Genome sequencing and assembly v2.</title>
        <authorList>
            <person name="Copetti D."/>
            <person name="Sanderson M.J."/>
            <person name="Burquez A."/>
            <person name="Wojciechowski M.F."/>
        </authorList>
    </citation>
    <scope>NUCLEOTIDE SEQUENCE</scope>
    <source>
        <strain evidence="10">SGP5-SGP5p</strain>
        <tissue evidence="10">Aerial part</tissue>
    </source>
</reference>
<dbReference type="GO" id="GO:0004497">
    <property type="term" value="F:monooxygenase activity"/>
    <property type="evidence" value="ECO:0007669"/>
    <property type="project" value="InterPro"/>
</dbReference>
<evidence type="ECO:0000256" key="4">
    <source>
        <dbReference type="ARBA" id="ARBA00022589"/>
    </source>
</evidence>
<dbReference type="InterPro" id="IPR002401">
    <property type="entry name" value="Cyt_P450_E_grp-I"/>
</dbReference>
<dbReference type="SUPFAM" id="SSF48264">
    <property type="entry name" value="Cytochrome P450"/>
    <property type="match status" value="2"/>
</dbReference>
<evidence type="ECO:0008006" key="12">
    <source>
        <dbReference type="Google" id="ProtNLM"/>
    </source>
</evidence>
<dbReference type="OrthoDB" id="2789670at2759"/>
<dbReference type="GO" id="GO:0020037">
    <property type="term" value="F:heme binding"/>
    <property type="evidence" value="ECO:0007669"/>
    <property type="project" value="InterPro"/>
</dbReference>
<dbReference type="GO" id="GO:0016705">
    <property type="term" value="F:oxidoreductase activity, acting on paired donors, with incorporation or reduction of molecular oxygen"/>
    <property type="evidence" value="ECO:0007669"/>
    <property type="project" value="InterPro"/>
</dbReference>
<keyword evidence="8" id="KW-0325">Glycoprotein</keyword>
<accession>A0A9Q1KKI2</accession>
<dbReference type="Gene3D" id="1.10.630.10">
    <property type="entry name" value="Cytochrome P450"/>
    <property type="match status" value="2"/>
</dbReference>
<keyword evidence="4" id="KW-0017">Alkaloid metabolism</keyword>
<evidence type="ECO:0000256" key="8">
    <source>
        <dbReference type="ARBA" id="ARBA00023180"/>
    </source>
</evidence>
<keyword evidence="9" id="KW-0349">Heme</keyword>
<dbReference type="PRINTS" id="PR00463">
    <property type="entry name" value="EP450I"/>
</dbReference>
<keyword evidence="5 9" id="KW-0479">Metal-binding</keyword>
<comment type="caution">
    <text evidence="10">The sequence shown here is derived from an EMBL/GenBank/DDBJ whole genome shotgun (WGS) entry which is preliminary data.</text>
</comment>
<protein>
    <recommendedName>
        <fullName evidence="12">Cytochrome P450 76AD1-like protein</fullName>
    </recommendedName>
</protein>
<dbReference type="AlphaFoldDB" id="A0A9Q1KKI2"/>
<dbReference type="Proteomes" id="UP001153076">
    <property type="component" value="Unassembled WGS sequence"/>
</dbReference>
<organism evidence="10 11">
    <name type="scientific">Carnegiea gigantea</name>
    <dbReference type="NCBI Taxonomy" id="171969"/>
    <lineage>
        <taxon>Eukaryota</taxon>
        <taxon>Viridiplantae</taxon>
        <taxon>Streptophyta</taxon>
        <taxon>Embryophyta</taxon>
        <taxon>Tracheophyta</taxon>
        <taxon>Spermatophyta</taxon>
        <taxon>Magnoliopsida</taxon>
        <taxon>eudicotyledons</taxon>
        <taxon>Gunneridae</taxon>
        <taxon>Pentapetalae</taxon>
        <taxon>Caryophyllales</taxon>
        <taxon>Cactineae</taxon>
        <taxon>Cactaceae</taxon>
        <taxon>Cactoideae</taxon>
        <taxon>Echinocereeae</taxon>
        <taxon>Carnegiea</taxon>
    </lineage>
</organism>
<evidence type="ECO:0000256" key="9">
    <source>
        <dbReference type="PIRSR" id="PIRSR602401-1"/>
    </source>
</evidence>
<dbReference type="PANTHER" id="PTHR47950">
    <property type="entry name" value="CYTOCHROME P450, FAMILY 76, SUBFAMILY C, POLYPEPTIDE 5-RELATED"/>
    <property type="match status" value="1"/>
</dbReference>
<comment type="pathway">
    <text evidence="2">Aromatic compound metabolism.</text>
</comment>
<name>A0A9Q1KKI2_9CARY</name>
<evidence type="ECO:0000256" key="2">
    <source>
        <dbReference type="ARBA" id="ARBA00005211"/>
    </source>
</evidence>
<evidence type="ECO:0000313" key="10">
    <source>
        <dbReference type="EMBL" id="KAJ8445189.1"/>
    </source>
</evidence>
<dbReference type="InterPro" id="IPR036396">
    <property type="entry name" value="Cyt_P450_sf"/>
</dbReference>
<evidence type="ECO:0000256" key="3">
    <source>
        <dbReference type="ARBA" id="ARBA00010617"/>
    </source>
</evidence>
<dbReference type="Pfam" id="PF00067">
    <property type="entry name" value="p450"/>
    <property type="match status" value="2"/>
</dbReference>
<dbReference type="PANTHER" id="PTHR47950:SF12">
    <property type="entry name" value="CYTOCHROME P450 76AD1-LIKE"/>
    <property type="match status" value="1"/>
</dbReference>
<sequence length="1009" mass="112954">MDYFPILAVVLPFLWTCFYFLKQNPTSKLTSTIALPPGPRPLPIIGNLHQLGERPHRTLADLAKVYGPIISLKFGSITTIVVSSADVAKEMFQKHDLALANRKVPAAVKANGHDNFSIAWLPVTPKWRFLRKISAIQLFSTQRLDARQSLRQAKVVELLDYIKARSHAGEPVDIGEAAFTTSLNLLSNTFFSMDLASYSSAASGEFKELVWKIMEEIGKPNLADCFPLVGFISKMSVNRELMGYGNKLNEVFAEIIEKRLSAANSSEGRGNGDVLDTLLRIMEEDDSELSLDDIMHLLMDFFTAGTDTTSSTLEWAMTELLHNPEKMAKAQAELEQVLGKDTVSIQESDISKLPYLQATVKETLRMHPPTVFLLPRKADSDVELYGHLVPKNAQVFVNLWAISYDPSTWENPDLFSPERFLDQDIDMKGQDFGFIPFGAGRRICPGLTLAYRMLNLMLGTLIHVFNWKLGDGLSPRDLDVTDKFGITIQKAKPLRAIPILNITQKHAMDYCTTLAAILLFLWTCFCFMKLNPFSSKATSSVPIPPGPRPLPIIGNLHQLGERPYRTLADLARAYGPIISIKFGSITTIVVSSSDVAKEMFQKHDLALSSRKIPAAVRANGHDNFSIAWLPVTPKWRYLRKISTVQLFSTQRLDARQSLRQGKVAELRDYVRMCSNVGGSVDIGEVAFTTQLNLLSNTFFSLDLASYSSVASGEFKGLVWKIVEEIGKPNLADFFPLLGFMSKLSVNRELMGYGNKLNDVFAKIIEERLSATNSSEGRGDGDVLDTLLRLMKEDDSELSLDDIKHLLMDFFTAGTDTTSSTLEWAMTELLHNPEKMSEAQAELERVLGRETLPIQESDIPKLPYLQAVVKETLRMHPPTVFLLPRKADSDVELCGYLVPKNAQVFVNLWAISYDPNTWENPDVFSPERFLDQDIDMKGQDFGFIPFGAGRRMCPGLTLAYRMLNLMLGTLIHVCNWKLEDGLSHESMDMSDKFGITIQKAKPLRIIPIPK</sequence>
<gene>
    <name evidence="10" type="ORF">Cgig2_029561</name>
</gene>
<evidence type="ECO:0000256" key="7">
    <source>
        <dbReference type="ARBA" id="ARBA00023004"/>
    </source>
</evidence>
<keyword evidence="7 9" id="KW-0408">Iron</keyword>
<dbReference type="GO" id="GO:0005506">
    <property type="term" value="F:iron ion binding"/>
    <property type="evidence" value="ECO:0007669"/>
    <property type="project" value="InterPro"/>
</dbReference>
<dbReference type="GO" id="GO:0009820">
    <property type="term" value="P:alkaloid metabolic process"/>
    <property type="evidence" value="ECO:0007669"/>
    <property type="project" value="UniProtKB-KW"/>
</dbReference>
<evidence type="ECO:0000256" key="6">
    <source>
        <dbReference type="ARBA" id="ARBA00023002"/>
    </source>
</evidence>
<dbReference type="InterPro" id="IPR001128">
    <property type="entry name" value="Cyt_P450"/>
</dbReference>
<proteinExistence type="inferred from homology"/>
<dbReference type="CDD" id="cd11073">
    <property type="entry name" value="CYP76-like"/>
    <property type="match status" value="2"/>
</dbReference>
<dbReference type="EMBL" id="JAKOGI010000080">
    <property type="protein sequence ID" value="KAJ8445189.1"/>
    <property type="molecule type" value="Genomic_DNA"/>
</dbReference>
<evidence type="ECO:0000256" key="5">
    <source>
        <dbReference type="ARBA" id="ARBA00022723"/>
    </source>
</evidence>
<evidence type="ECO:0000256" key="1">
    <source>
        <dbReference type="ARBA" id="ARBA00004913"/>
    </source>
</evidence>
<comment type="cofactor">
    <cofactor evidence="9">
        <name>heme</name>
        <dbReference type="ChEBI" id="CHEBI:30413"/>
    </cofactor>
</comment>
<dbReference type="PRINTS" id="PR00385">
    <property type="entry name" value="P450"/>
</dbReference>
<dbReference type="PROSITE" id="PS00086">
    <property type="entry name" value="CYTOCHROME_P450"/>
    <property type="match status" value="2"/>
</dbReference>
<dbReference type="InterPro" id="IPR017972">
    <property type="entry name" value="Cyt_P450_CS"/>
</dbReference>
<evidence type="ECO:0000313" key="11">
    <source>
        <dbReference type="Proteomes" id="UP001153076"/>
    </source>
</evidence>
<keyword evidence="11" id="KW-1185">Reference proteome</keyword>